<evidence type="ECO:0000313" key="2">
    <source>
        <dbReference type="Proteomes" id="UP000789860"/>
    </source>
</evidence>
<gene>
    <name evidence="1" type="ORF">SCALOS_LOCUS9209</name>
</gene>
<reference evidence="1" key="1">
    <citation type="submission" date="2021-06" db="EMBL/GenBank/DDBJ databases">
        <authorList>
            <person name="Kallberg Y."/>
            <person name="Tangrot J."/>
            <person name="Rosling A."/>
        </authorList>
    </citation>
    <scope>NUCLEOTIDE SEQUENCE</scope>
    <source>
        <strain evidence="1">AU212A</strain>
    </source>
</reference>
<accession>A0ACA9NQK7</accession>
<keyword evidence="2" id="KW-1185">Reference proteome</keyword>
<protein>
    <submittedName>
        <fullName evidence="1">5588_t:CDS:1</fullName>
    </submittedName>
</protein>
<feature type="non-terminal residue" evidence="1">
    <location>
        <position position="1"/>
    </location>
</feature>
<dbReference type="Proteomes" id="UP000789860">
    <property type="component" value="Unassembled WGS sequence"/>
</dbReference>
<evidence type="ECO:0000313" key="1">
    <source>
        <dbReference type="EMBL" id="CAG8666196.1"/>
    </source>
</evidence>
<dbReference type="EMBL" id="CAJVPM010027445">
    <property type="protein sequence ID" value="CAG8666196.1"/>
    <property type="molecule type" value="Genomic_DNA"/>
</dbReference>
<name>A0ACA9NQK7_9GLOM</name>
<comment type="caution">
    <text evidence="1">The sequence shown here is derived from an EMBL/GenBank/DDBJ whole genome shotgun (WGS) entry which is preliminary data.</text>
</comment>
<sequence>RSQYEELFDVSPQMQKVIDEELYTYLADILKLLSEEKSSTNIIDSLVASAPTDVTKMKICPNCDLKNIENQKKTCPNCKTQLLTLTAIQKEKGVEIDNNITNQLTNLLIFKPYRINDEQNVSYTPDISLTQQFTDQGANIPEIYIPDPINVNPNSIASVEQVLLHIEKISGIRDGIRKWVVVACDGVPYRFATKLKEKFPWLVLVPGQLHEEMNMLHAYIELNWEIDLRRFAICQGYRTENQLAYFKKCTDHHKSWDSICIIYRQSMAMELLWPYVKNHLNPSVKGYLAWVKEQQDPLYLIKYEQ</sequence>
<proteinExistence type="predicted"/>
<organism evidence="1 2">
    <name type="scientific">Scutellospora calospora</name>
    <dbReference type="NCBI Taxonomy" id="85575"/>
    <lineage>
        <taxon>Eukaryota</taxon>
        <taxon>Fungi</taxon>
        <taxon>Fungi incertae sedis</taxon>
        <taxon>Mucoromycota</taxon>
        <taxon>Glomeromycotina</taxon>
        <taxon>Glomeromycetes</taxon>
        <taxon>Diversisporales</taxon>
        <taxon>Gigasporaceae</taxon>
        <taxon>Scutellospora</taxon>
    </lineage>
</organism>
<feature type="non-terminal residue" evidence="1">
    <location>
        <position position="305"/>
    </location>
</feature>